<proteinExistence type="predicted"/>
<sequence length="143" mass="16671">MLAILRQELDSMVRVIFLVTLSPADRLHYINQTLNNEKWTLAGTRTQITDRQMVDFANTLYGWTRSVYKFGCAFIHLSVMADYNNSNPFLQLSISEQQDIKQHLHNYYQYPLSYNLSVATTGPYLLKVLQKVSSNLEYELQKL</sequence>
<comment type="caution">
    <text evidence="1">The sequence shown here is derived from an EMBL/GenBank/DDBJ whole genome shotgun (WGS) entry which is preliminary data.</text>
</comment>
<name>A0A9X1X935_9SPHI</name>
<accession>A0A9X1X935</accession>
<gene>
    <name evidence="1" type="ORF">MUY27_19905</name>
</gene>
<evidence type="ECO:0000313" key="2">
    <source>
        <dbReference type="Proteomes" id="UP001139450"/>
    </source>
</evidence>
<protein>
    <submittedName>
        <fullName evidence="1">Uncharacterized protein</fullName>
    </submittedName>
</protein>
<dbReference type="Proteomes" id="UP001139450">
    <property type="component" value="Unassembled WGS sequence"/>
</dbReference>
<dbReference type="EMBL" id="JALJEJ010000015">
    <property type="protein sequence ID" value="MCJ8211993.1"/>
    <property type="molecule type" value="Genomic_DNA"/>
</dbReference>
<reference evidence="1" key="1">
    <citation type="submission" date="2022-04" db="EMBL/GenBank/DDBJ databases">
        <title>Mucilaginibacter sp. RS28 isolated from freshwater.</title>
        <authorList>
            <person name="Ko S.-R."/>
        </authorList>
    </citation>
    <scope>NUCLEOTIDE SEQUENCE</scope>
    <source>
        <strain evidence="1">RS28</strain>
    </source>
</reference>
<organism evidence="1 2">
    <name type="scientific">Mucilaginibacter straminoryzae</name>
    <dbReference type="NCBI Taxonomy" id="2932774"/>
    <lineage>
        <taxon>Bacteria</taxon>
        <taxon>Pseudomonadati</taxon>
        <taxon>Bacteroidota</taxon>
        <taxon>Sphingobacteriia</taxon>
        <taxon>Sphingobacteriales</taxon>
        <taxon>Sphingobacteriaceae</taxon>
        <taxon>Mucilaginibacter</taxon>
    </lineage>
</organism>
<dbReference type="AlphaFoldDB" id="A0A9X1X935"/>
<evidence type="ECO:0000313" key="1">
    <source>
        <dbReference type="EMBL" id="MCJ8211993.1"/>
    </source>
</evidence>
<keyword evidence="2" id="KW-1185">Reference proteome</keyword>